<feature type="chain" id="PRO_5035893232" description="KIB1-4 beta-propeller domain-containing protein" evidence="1">
    <location>
        <begin position="19"/>
        <end position="513"/>
    </location>
</feature>
<keyword evidence="4" id="KW-1185">Reference proteome</keyword>
<evidence type="ECO:0000313" key="3">
    <source>
        <dbReference type="EMBL" id="KAG7640534.1"/>
    </source>
</evidence>
<accession>A0A8T2G097</accession>
<dbReference type="Proteomes" id="UP000694251">
    <property type="component" value="Chromosome 2"/>
</dbReference>
<feature type="domain" description="KIB1-4 beta-propeller" evidence="2">
    <location>
        <begin position="201"/>
        <end position="496"/>
    </location>
</feature>
<comment type="caution">
    <text evidence="3">The sequence shown here is derived from an EMBL/GenBank/DDBJ whole genome shotgun (WGS) entry which is preliminary data.</text>
</comment>
<sequence>MLLSCVAVIVGTWTLGQNHNICSDSLEKHSEILLKLEDHQSTIYKGMIQTVIQQRTWHRMKQEFMQTATEILKDLCDGGVSTESIRVVFHRRDVSFSGGSDTFGSKKKDCENIWSLGFCLEYIYMDVVTKRAVREDGDAPVLPGGSQDMRGLIFKILKSPVDSHRAKTVCSNWYSVWKTCANKPPCPWRFIHQGDSPTVGKITRRNLSGLSKTIYCMASSGNCLLMVDRRLKFYILNLLTRTTINLPSMSLIRGGQVFFKPQNEWSNDSGCFFGPSRNDNVSYDFDSVEWKNSVAVLWINETTGDYVVAWTFIQHYLFFYKSGYWSWCNLNHNGKSLVVFDMACENNKLYLYTANHHIRIFDFSGAYPMEKKTENPYWKYLFNAVEEPWEYVWKRKIAIQKSSGEVLIILSLKQVFYEAERLLFYIFKMNLESFKWERVYSLGDEMLVFGQGVTIPTALKDLGDGIKSDSIYFVDKDVWPDHQDHDRRVSNCGVFNIATSKIKWPTKKISFRK</sequence>
<dbReference type="PANTHER" id="PTHR44259">
    <property type="entry name" value="OS07G0183000 PROTEIN-RELATED"/>
    <property type="match status" value="1"/>
</dbReference>
<dbReference type="PANTHER" id="PTHR44259:SF104">
    <property type="entry name" value="F-BOX ONLY PROTEIN (DUF295)-RELATED"/>
    <property type="match status" value="1"/>
</dbReference>
<protein>
    <recommendedName>
        <fullName evidence="2">KIB1-4 beta-propeller domain-containing protein</fullName>
    </recommendedName>
</protein>
<feature type="signal peptide" evidence="1">
    <location>
        <begin position="1"/>
        <end position="18"/>
    </location>
</feature>
<evidence type="ECO:0000256" key="1">
    <source>
        <dbReference type="SAM" id="SignalP"/>
    </source>
</evidence>
<dbReference type="OrthoDB" id="642536at2759"/>
<evidence type="ECO:0000259" key="2">
    <source>
        <dbReference type="Pfam" id="PF03478"/>
    </source>
</evidence>
<dbReference type="Pfam" id="PF03478">
    <property type="entry name" value="Beta-prop_KIB1-4"/>
    <property type="match status" value="1"/>
</dbReference>
<proteinExistence type="predicted"/>
<reference evidence="3 4" key="1">
    <citation type="submission" date="2020-12" db="EMBL/GenBank/DDBJ databases">
        <title>Concerted genomic and epigenomic changes stabilize Arabidopsis allopolyploids.</title>
        <authorList>
            <person name="Chen Z."/>
        </authorList>
    </citation>
    <scope>NUCLEOTIDE SEQUENCE [LARGE SCALE GENOMIC DNA]</scope>
    <source>
        <strain evidence="3">As9502</strain>
        <tissue evidence="3">Leaf</tissue>
    </source>
</reference>
<evidence type="ECO:0000313" key="4">
    <source>
        <dbReference type="Proteomes" id="UP000694251"/>
    </source>
</evidence>
<dbReference type="EMBL" id="JAEFBJ010000002">
    <property type="protein sequence ID" value="KAG7640534.1"/>
    <property type="molecule type" value="Genomic_DNA"/>
</dbReference>
<dbReference type="InterPro" id="IPR005174">
    <property type="entry name" value="KIB1-4_b-propeller"/>
</dbReference>
<dbReference type="InterPro" id="IPR050942">
    <property type="entry name" value="F-box_BR-signaling"/>
</dbReference>
<gene>
    <name evidence="3" type="ORF">ISN44_As02g003810</name>
</gene>
<keyword evidence="1" id="KW-0732">Signal</keyword>
<name>A0A8T2G097_ARASU</name>
<dbReference type="AlphaFoldDB" id="A0A8T2G097"/>
<organism evidence="3 4">
    <name type="scientific">Arabidopsis suecica</name>
    <name type="common">Swedish thale-cress</name>
    <name type="synonym">Cardaminopsis suecica</name>
    <dbReference type="NCBI Taxonomy" id="45249"/>
    <lineage>
        <taxon>Eukaryota</taxon>
        <taxon>Viridiplantae</taxon>
        <taxon>Streptophyta</taxon>
        <taxon>Embryophyta</taxon>
        <taxon>Tracheophyta</taxon>
        <taxon>Spermatophyta</taxon>
        <taxon>Magnoliopsida</taxon>
        <taxon>eudicotyledons</taxon>
        <taxon>Gunneridae</taxon>
        <taxon>Pentapetalae</taxon>
        <taxon>rosids</taxon>
        <taxon>malvids</taxon>
        <taxon>Brassicales</taxon>
        <taxon>Brassicaceae</taxon>
        <taxon>Camelineae</taxon>
        <taxon>Arabidopsis</taxon>
    </lineage>
</organism>